<sequence>MAGSKMAACFLPASVRCCLRAHDQQAHSNPRCLRARDPEVTPNSKKHTEIPPSEKDDALHATPVEVSRTVDSPPAHNTSSATAWQLPQDLLSTGYRLYTRPEHSCSPCRQLVE</sequence>
<feature type="region of interest" description="Disordered" evidence="1">
    <location>
        <begin position="25"/>
        <end position="59"/>
    </location>
</feature>
<evidence type="ECO:0008006" key="4">
    <source>
        <dbReference type="Google" id="ProtNLM"/>
    </source>
</evidence>
<gene>
    <name evidence="2" type="ORF">NDU88_006069</name>
</gene>
<evidence type="ECO:0000256" key="1">
    <source>
        <dbReference type="SAM" id="MobiDB-lite"/>
    </source>
</evidence>
<name>A0AAV7RMX0_PLEWA</name>
<dbReference type="EMBL" id="JANPWB010000009">
    <property type="protein sequence ID" value="KAJ1153308.1"/>
    <property type="molecule type" value="Genomic_DNA"/>
</dbReference>
<dbReference type="Proteomes" id="UP001066276">
    <property type="component" value="Chromosome 5"/>
</dbReference>
<feature type="compositionally biased region" description="Basic and acidic residues" evidence="1">
    <location>
        <begin position="46"/>
        <end position="59"/>
    </location>
</feature>
<protein>
    <recommendedName>
        <fullName evidence="4">Secreted protein</fullName>
    </recommendedName>
</protein>
<organism evidence="2 3">
    <name type="scientific">Pleurodeles waltl</name>
    <name type="common">Iberian ribbed newt</name>
    <dbReference type="NCBI Taxonomy" id="8319"/>
    <lineage>
        <taxon>Eukaryota</taxon>
        <taxon>Metazoa</taxon>
        <taxon>Chordata</taxon>
        <taxon>Craniata</taxon>
        <taxon>Vertebrata</taxon>
        <taxon>Euteleostomi</taxon>
        <taxon>Amphibia</taxon>
        <taxon>Batrachia</taxon>
        <taxon>Caudata</taxon>
        <taxon>Salamandroidea</taxon>
        <taxon>Salamandridae</taxon>
        <taxon>Pleurodelinae</taxon>
        <taxon>Pleurodeles</taxon>
    </lineage>
</organism>
<evidence type="ECO:0000313" key="2">
    <source>
        <dbReference type="EMBL" id="KAJ1153308.1"/>
    </source>
</evidence>
<proteinExistence type="predicted"/>
<comment type="caution">
    <text evidence="2">The sequence shown here is derived from an EMBL/GenBank/DDBJ whole genome shotgun (WGS) entry which is preliminary data.</text>
</comment>
<dbReference type="AlphaFoldDB" id="A0AAV7RMX0"/>
<keyword evidence="3" id="KW-1185">Reference proteome</keyword>
<evidence type="ECO:0000313" key="3">
    <source>
        <dbReference type="Proteomes" id="UP001066276"/>
    </source>
</evidence>
<accession>A0AAV7RMX0</accession>
<reference evidence="2" key="1">
    <citation type="journal article" date="2022" name="bioRxiv">
        <title>Sequencing and chromosome-scale assembly of the giantPleurodeles waltlgenome.</title>
        <authorList>
            <person name="Brown T."/>
            <person name="Elewa A."/>
            <person name="Iarovenko S."/>
            <person name="Subramanian E."/>
            <person name="Araus A.J."/>
            <person name="Petzold A."/>
            <person name="Susuki M."/>
            <person name="Suzuki K.-i.T."/>
            <person name="Hayashi T."/>
            <person name="Toyoda A."/>
            <person name="Oliveira C."/>
            <person name="Osipova E."/>
            <person name="Leigh N.D."/>
            <person name="Simon A."/>
            <person name="Yun M.H."/>
        </authorList>
    </citation>
    <scope>NUCLEOTIDE SEQUENCE</scope>
    <source>
        <strain evidence="2">20211129_DDA</strain>
        <tissue evidence="2">Liver</tissue>
    </source>
</reference>